<name>A0A565CA43_9BRAS</name>
<evidence type="ECO:0000313" key="3">
    <source>
        <dbReference type="Proteomes" id="UP000489600"/>
    </source>
</evidence>
<feature type="region of interest" description="Disordered" evidence="1">
    <location>
        <begin position="104"/>
        <end position="132"/>
    </location>
</feature>
<protein>
    <submittedName>
        <fullName evidence="2">Uncharacterized protein</fullName>
    </submittedName>
</protein>
<dbReference type="AlphaFoldDB" id="A0A565CA43"/>
<proteinExistence type="predicted"/>
<dbReference type="Proteomes" id="UP000489600">
    <property type="component" value="Unassembled WGS sequence"/>
</dbReference>
<sequence>MEESSERPVRLGEFEIPECPWTKLIEMSTDILASSPVRYKRHEMCDFWFFDSESLIGTGEFLETDVELIRGELSLMTLRPTAFSDLVLHLREDLLLHAGVCEQPRPPLGKARRTRDLPSRVSRRSSYVPPPIYQRHRFLPQSRTGSTRRQR</sequence>
<keyword evidence="3" id="KW-1185">Reference proteome</keyword>
<comment type="caution">
    <text evidence="2">The sequence shown here is derived from an EMBL/GenBank/DDBJ whole genome shotgun (WGS) entry which is preliminary data.</text>
</comment>
<organism evidence="2 3">
    <name type="scientific">Arabis nemorensis</name>
    <dbReference type="NCBI Taxonomy" id="586526"/>
    <lineage>
        <taxon>Eukaryota</taxon>
        <taxon>Viridiplantae</taxon>
        <taxon>Streptophyta</taxon>
        <taxon>Embryophyta</taxon>
        <taxon>Tracheophyta</taxon>
        <taxon>Spermatophyta</taxon>
        <taxon>Magnoliopsida</taxon>
        <taxon>eudicotyledons</taxon>
        <taxon>Gunneridae</taxon>
        <taxon>Pentapetalae</taxon>
        <taxon>rosids</taxon>
        <taxon>malvids</taxon>
        <taxon>Brassicales</taxon>
        <taxon>Brassicaceae</taxon>
        <taxon>Arabideae</taxon>
        <taxon>Arabis</taxon>
    </lineage>
</organism>
<gene>
    <name evidence="2" type="ORF">ANE_LOCUS20971</name>
</gene>
<reference evidence="2" key="1">
    <citation type="submission" date="2019-07" db="EMBL/GenBank/DDBJ databases">
        <authorList>
            <person name="Dittberner H."/>
        </authorList>
    </citation>
    <scope>NUCLEOTIDE SEQUENCE [LARGE SCALE GENOMIC DNA]</scope>
</reference>
<accession>A0A565CA43</accession>
<evidence type="ECO:0000256" key="1">
    <source>
        <dbReference type="SAM" id="MobiDB-lite"/>
    </source>
</evidence>
<dbReference type="EMBL" id="CABITT030000007">
    <property type="protein sequence ID" value="VVB10527.1"/>
    <property type="molecule type" value="Genomic_DNA"/>
</dbReference>
<evidence type="ECO:0000313" key="2">
    <source>
        <dbReference type="EMBL" id="VVB10527.1"/>
    </source>
</evidence>